<feature type="compositionally biased region" description="Polar residues" evidence="1">
    <location>
        <begin position="121"/>
        <end position="132"/>
    </location>
</feature>
<dbReference type="Proteomes" id="UP000838763">
    <property type="component" value="Unassembled WGS sequence"/>
</dbReference>
<gene>
    <name evidence="2" type="ORF">PPNO1_LOCUS5693</name>
</gene>
<feature type="region of interest" description="Disordered" evidence="1">
    <location>
        <begin position="113"/>
        <end position="132"/>
    </location>
</feature>
<dbReference type="EMBL" id="CALLCH030000014">
    <property type="protein sequence ID" value="CAI4216023.1"/>
    <property type="molecule type" value="Genomic_DNA"/>
</dbReference>
<sequence>MTSSFSEGVEGALPRWLRRVRLPHVQQHRPPHPPGPRVGSPRKDVPELGTDGARIPLQEFKAGKAHKGGLDMRIGNIARVAAEGLYPAGAEADVDEPDMPRIVGAEVVAKGGHISDVPLPSHSTMKSYSGLK</sequence>
<accession>A0A9P1H5P0</accession>
<evidence type="ECO:0000313" key="2">
    <source>
        <dbReference type="EMBL" id="CAI4216023.1"/>
    </source>
</evidence>
<organism evidence="2 3">
    <name type="scientific">Parascedosporium putredinis</name>
    <dbReference type="NCBI Taxonomy" id="1442378"/>
    <lineage>
        <taxon>Eukaryota</taxon>
        <taxon>Fungi</taxon>
        <taxon>Dikarya</taxon>
        <taxon>Ascomycota</taxon>
        <taxon>Pezizomycotina</taxon>
        <taxon>Sordariomycetes</taxon>
        <taxon>Hypocreomycetidae</taxon>
        <taxon>Microascales</taxon>
        <taxon>Microascaceae</taxon>
        <taxon>Parascedosporium</taxon>
    </lineage>
</organism>
<evidence type="ECO:0000313" key="3">
    <source>
        <dbReference type="Proteomes" id="UP000838763"/>
    </source>
</evidence>
<feature type="region of interest" description="Disordered" evidence="1">
    <location>
        <begin position="24"/>
        <end position="54"/>
    </location>
</feature>
<evidence type="ECO:0000256" key="1">
    <source>
        <dbReference type="SAM" id="MobiDB-lite"/>
    </source>
</evidence>
<protein>
    <submittedName>
        <fullName evidence="2">Uncharacterized protein</fullName>
    </submittedName>
</protein>
<dbReference type="AlphaFoldDB" id="A0A9P1H5P0"/>
<name>A0A9P1H5P0_9PEZI</name>
<comment type="caution">
    <text evidence="2">The sequence shown here is derived from an EMBL/GenBank/DDBJ whole genome shotgun (WGS) entry which is preliminary data.</text>
</comment>
<reference evidence="2" key="1">
    <citation type="submission" date="2022-11" db="EMBL/GenBank/DDBJ databases">
        <authorList>
            <person name="Scott C."/>
            <person name="Bruce N."/>
        </authorList>
    </citation>
    <scope>NUCLEOTIDE SEQUENCE</scope>
</reference>
<proteinExistence type="predicted"/>
<keyword evidence="3" id="KW-1185">Reference proteome</keyword>